<dbReference type="PRINTS" id="PR00344">
    <property type="entry name" value="BCTRLSENSOR"/>
</dbReference>
<reference evidence="25" key="1">
    <citation type="submission" date="2016-10" db="EMBL/GenBank/DDBJ databases">
        <authorList>
            <person name="Varghese N."/>
            <person name="Submissions S."/>
        </authorList>
    </citation>
    <scope>NUCLEOTIDE SEQUENCE [LARGE SCALE GENOMIC DNA]</scope>
    <source>
        <strain evidence="25">CGMCC 1.9127</strain>
    </source>
</reference>
<dbReference type="SUPFAM" id="SSF158472">
    <property type="entry name" value="HAMP domain-like"/>
    <property type="match status" value="1"/>
</dbReference>
<dbReference type="Pfam" id="PF00072">
    <property type="entry name" value="Response_reg"/>
    <property type="match status" value="2"/>
</dbReference>
<dbReference type="PROSITE" id="PS50885">
    <property type="entry name" value="HAMP"/>
    <property type="match status" value="1"/>
</dbReference>
<dbReference type="CDD" id="cd16922">
    <property type="entry name" value="HATPase_EvgS-ArcB-TorS-like"/>
    <property type="match status" value="1"/>
</dbReference>
<keyword evidence="10 24" id="KW-0418">Kinase</keyword>
<feature type="domain" description="Histidine kinase" evidence="20">
    <location>
        <begin position="304"/>
        <end position="525"/>
    </location>
</feature>
<comment type="subcellular location">
    <subcellularLocation>
        <location evidence="2">Cell inner membrane</location>
        <topology evidence="2">Multi-pass membrane protein</topology>
    </subcellularLocation>
</comment>
<dbReference type="GO" id="GO:0005886">
    <property type="term" value="C:plasma membrane"/>
    <property type="evidence" value="ECO:0007669"/>
    <property type="project" value="UniProtKB-SubCell"/>
</dbReference>
<organism evidence="24 25">
    <name type="scientific">Colwellia chukchiensis</name>
    <dbReference type="NCBI Taxonomy" id="641665"/>
    <lineage>
        <taxon>Bacteria</taxon>
        <taxon>Pseudomonadati</taxon>
        <taxon>Pseudomonadota</taxon>
        <taxon>Gammaproteobacteria</taxon>
        <taxon>Alteromonadales</taxon>
        <taxon>Colwelliaceae</taxon>
        <taxon>Colwellia</taxon>
    </lineage>
</organism>
<feature type="modified residue" description="4-aspartylphosphate" evidence="16">
    <location>
        <position position="597"/>
    </location>
</feature>
<keyword evidence="8 19" id="KW-0812">Transmembrane</keyword>
<feature type="modified residue" description="Phosphohistidine" evidence="15">
    <location>
        <position position="932"/>
    </location>
</feature>
<evidence type="ECO:0000256" key="19">
    <source>
        <dbReference type="SAM" id="Phobius"/>
    </source>
</evidence>
<dbReference type="SMART" id="SM00388">
    <property type="entry name" value="HisKA"/>
    <property type="match status" value="1"/>
</dbReference>
<keyword evidence="11" id="KW-0067">ATP-binding</keyword>
<dbReference type="CDD" id="cd00082">
    <property type="entry name" value="HisKA"/>
    <property type="match status" value="1"/>
</dbReference>
<dbReference type="InterPro" id="IPR036641">
    <property type="entry name" value="HPT_dom_sf"/>
</dbReference>
<dbReference type="AlphaFoldDB" id="A0A1H7MQI1"/>
<feature type="compositionally biased region" description="Polar residues" evidence="18">
    <location>
        <begin position="850"/>
        <end position="870"/>
    </location>
</feature>
<evidence type="ECO:0000256" key="16">
    <source>
        <dbReference type="PROSITE-ProRule" id="PRU00169"/>
    </source>
</evidence>
<dbReference type="InterPro" id="IPR001789">
    <property type="entry name" value="Sig_transdc_resp-reg_receiver"/>
</dbReference>
<keyword evidence="17" id="KW-0175">Coiled coil</keyword>
<dbReference type="PROSITE" id="PS50894">
    <property type="entry name" value="HPT"/>
    <property type="match status" value="1"/>
</dbReference>
<evidence type="ECO:0000256" key="18">
    <source>
        <dbReference type="SAM" id="MobiDB-lite"/>
    </source>
</evidence>
<dbReference type="InterPro" id="IPR005467">
    <property type="entry name" value="His_kinase_dom"/>
</dbReference>
<dbReference type="SUPFAM" id="SSF47384">
    <property type="entry name" value="Homodimeric domain of signal transducing histidine kinase"/>
    <property type="match status" value="1"/>
</dbReference>
<evidence type="ECO:0000256" key="13">
    <source>
        <dbReference type="ARBA" id="ARBA00023012"/>
    </source>
</evidence>
<dbReference type="Pfam" id="PF02518">
    <property type="entry name" value="HATPase_c"/>
    <property type="match status" value="1"/>
</dbReference>
<comment type="catalytic activity">
    <reaction evidence="1">
        <text>ATP + protein L-histidine = ADP + protein N-phospho-L-histidine.</text>
        <dbReference type="EC" id="2.7.13.3"/>
    </reaction>
</comment>
<protein>
    <recommendedName>
        <fullName evidence="3">histidine kinase</fullName>
        <ecNumber evidence="3">2.7.13.3</ecNumber>
    </recommendedName>
</protein>
<dbReference type="Gene3D" id="3.30.565.10">
    <property type="entry name" value="Histidine kinase-like ATPase, C-terminal domain"/>
    <property type="match status" value="1"/>
</dbReference>
<dbReference type="SMART" id="SM00448">
    <property type="entry name" value="REC"/>
    <property type="match status" value="2"/>
</dbReference>
<dbReference type="InterPro" id="IPR003594">
    <property type="entry name" value="HATPase_dom"/>
</dbReference>
<evidence type="ECO:0000256" key="3">
    <source>
        <dbReference type="ARBA" id="ARBA00012438"/>
    </source>
</evidence>
<feature type="transmembrane region" description="Helical" evidence="19">
    <location>
        <begin position="23"/>
        <end position="43"/>
    </location>
</feature>
<feature type="region of interest" description="Disordered" evidence="18">
    <location>
        <begin position="848"/>
        <end position="870"/>
    </location>
</feature>
<keyword evidence="25" id="KW-1185">Reference proteome</keyword>
<accession>A0A1H7MQI1</accession>
<dbReference type="SUPFAM" id="SSF52172">
    <property type="entry name" value="CheY-like"/>
    <property type="match status" value="2"/>
</dbReference>
<feature type="domain" description="Response regulatory" evidence="21">
    <location>
        <begin position="713"/>
        <end position="833"/>
    </location>
</feature>
<dbReference type="PANTHER" id="PTHR45339:SF1">
    <property type="entry name" value="HYBRID SIGNAL TRANSDUCTION HISTIDINE KINASE J"/>
    <property type="match status" value="1"/>
</dbReference>
<dbReference type="RefSeq" id="WP_092251303.1">
    <property type="nucleotide sequence ID" value="NZ_FOBI01000006.1"/>
</dbReference>
<dbReference type="EC" id="2.7.13.3" evidence="3"/>
<dbReference type="SUPFAM" id="SSF55874">
    <property type="entry name" value="ATPase domain of HSP90 chaperone/DNA topoisomerase II/histidine kinase"/>
    <property type="match status" value="1"/>
</dbReference>
<dbReference type="CDD" id="cd17546">
    <property type="entry name" value="REC_hyHK_CKI1_RcsC-like"/>
    <property type="match status" value="2"/>
</dbReference>
<gene>
    <name evidence="24" type="ORF">SAMN05216262_10694</name>
</gene>
<dbReference type="Gene3D" id="1.20.120.160">
    <property type="entry name" value="HPT domain"/>
    <property type="match status" value="1"/>
</dbReference>
<dbReference type="Gene3D" id="6.10.340.10">
    <property type="match status" value="1"/>
</dbReference>
<evidence type="ECO:0000259" key="21">
    <source>
        <dbReference type="PROSITE" id="PS50110"/>
    </source>
</evidence>
<evidence type="ECO:0000256" key="10">
    <source>
        <dbReference type="ARBA" id="ARBA00022777"/>
    </source>
</evidence>
<dbReference type="STRING" id="641665.GCA_002104455_03270"/>
<keyword evidence="13" id="KW-0902">Two-component regulatory system</keyword>
<dbReference type="InterPro" id="IPR019247">
    <property type="entry name" value="Histidine_kinase_BarA_N"/>
</dbReference>
<feature type="domain" description="HAMP" evidence="22">
    <location>
        <begin position="212"/>
        <end position="264"/>
    </location>
</feature>
<evidence type="ECO:0000256" key="4">
    <source>
        <dbReference type="ARBA" id="ARBA00022475"/>
    </source>
</evidence>
<evidence type="ECO:0000313" key="25">
    <source>
        <dbReference type="Proteomes" id="UP000199297"/>
    </source>
</evidence>
<dbReference type="SMART" id="SM00073">
    <property type="entry name" value="HPT"/>
    <property type="match status" value="1"/>
</dbReference>
<dbReference type="FunFam" id="1.10.287.130:FF:000004">
    <property type="entry name" value="Ethylene receptor 1"/>
    <property type="match status" value="1"/>
</dbReference>
<sequence>MNKLIKQFQQKIKAIGLTTKFNLVVIILVALTAFALTTALLSLEQNTRKKELLNHGDSIAQMLAKFSEFALYSEDQDSLELILNSIDDKAISYLALVRKDDTIITDRWYTEALPVQRAFVKLSLPSTTTPVYSDSGQEILFVVPVKSSRSNLFNEYDFLPSDNAASELLGYVRLMVNTTQMEQLKQKSLVTVLKVVILIFVIAITLTFILARKITRPIAEFVAATKKVAYGELTKPLLKSHDGELGELTHNFNHMIEQLARSNRSVKEHQENLENKVIERTQALQAAKELAETANKAKSEFLAAMSHEIRTPMNGVLGMAELLLNSSLSARQHHFAETILKSGDSLLSIINDILDFSKIEAGKLELDIHQFDLRKLLEDVAELLAESAQSKGLELHIQLPNDPYIIVKGDENRLRQVLLNLISNAIKFTQTGNIVVKLSKTAAEQGKSHYSFSVIDTGIGIEKSQQAHIFEAFSQADRSTTRRYGGTGLGLAITHQIIELMGGKLVVKSEVEQGSTFSFDLTLPDVEEHNLAWPIPKALSGKRILVVDDNKINREILLNQLKTWQTDVEQAKDGLSAIMKIKQAQHHQQAFDLVILDWHMPNMDGIEVADIIMQDSDIITPKLIMLSSAAFDEEACRAKNVGIQRYLTKPVKQKALYDCLISELAWQDISNIKTLEREIPLSLAKSPVIEYSENKDTPTTTNNTPNSALKGAAILLVEDNPVNQEVAKGLLEIMGCNVEVANHGQEALMLYHKAEFDLILMDCHMPVMDGIEATKAIRQLEQTSQSNHHMPIIALTANVQQGIEELCQEAGMDDYVSKPFERTRLEQVLSHWLTKTSNLQHQADKLEQHLQPSSKQNVSDDQAKISDSAQTKTQQVLQQKALDNILALHQPGTPNILRRVITIYLDTSPKLLDTLEQAILANDSAKLYSTAHSLKSASANLGATALAKLCQQLETQQENFPQAKTLWLELTAEYKTVEKALNLELQGLTDD</sequence>
<evidence type="ECO:0000256" key="2">
    <source>
        <dbReference type="ARBA" id="ARBA00004429"/>
    </source>
</evidence>
<evidence type="ECO:0000256" key="5">
    <source>
        <dbReference type="ARBA" id="ARBA00022519"/>
    </source>
</evidence>
<dbReference type="CDD" id="cd00088">
    <property type="entry name" value="HPT"/>
    <property type="match status" value="1"/>
</dbReference>
<dbReference type="Pfam" id="PF00672">
    <property type="entry name" value="HAMP"/>
    <property type="match status" value="1"/>
</dbReference>
<keyword evidence="9" id="KW-0547">Nucleotide-binding</keyword>
<evidence type="ECO:0000256" key="15">
    <source>
        <dbReference type="PROSITE-ProRule" id="PRU00110"/>
    </source>
</evidence>
<evidence type="ECO:0000259" key="20">
    <source>
        <dbReference type="PROSITE" id="PS50109"/>
    </source>
</evidence>
<evidence type="ECO:0000256" key="6">
    <source>
        <dbReference type="ARBA" id="ARBA00022553"/>
    </source>
</evidence>
<dbReference type="SMART" id="SM00387">
    <property type="entry name" value="HATPase_c"/>
    <property type="match status" value="1"/>
</dbReference>
<name>A0A1H7MQI1_9GAMM</name>
<dbReference type="PANTHER" id="PTHR45339">
    <property type="entry name" value="HYBRID SIGNAL TRANSDUCTION HISTIDINE KINASE J"/>
    <property type="match status" value="1"/>
</dbReference>
<dbReference type="Proteomes" id="UP000199297">
    <property type="component" value="Unassembled WGS sequence"/>
</dbReference>
<evidence type="ECO:0000256" key="12">
    <source>
        <dbReference type="ARBA" id="ARBA00022989"/>
    </source>
</evidence>
<evidence type="ECO:0000256" key="9">
    <source>
        <dbReference type="ARBA" id="ARBA00022741"/>
    </source>
</evidence>
<feature type="modified residue" description="4-aspartylphosphate" evidence="16">
    <location>
        <position position="762"/>
    </location>
</feature>
<feature type="domain" description="Response regulatory" evidence="21">
    <location>
        <begin position="543"/>
        <end position="664"/>
    </location>
</feature>
<keyword evidence="14 19" id="KW-0472">Membrane</keyword>
<dbReference type="InterPro" id="IPR008207">
    <property type="entry name" value="Sig_transdc_His_kin_Hpt_dom"/>
</dbReference>
<dbReference type="Gene3D" id="3.40.50.2300">
    <property type="match status" value="2"/>
</dbReference>
<evidence type="ECO:0000313" key="24">
    <source>
        <dbReference type="EMBL" id="SEL13463.1"/>
    </source>
</evidence>
<feature type="coiled-coil region" evidence="17">
    <location>
        <begin position="256"/>
        <end position="300"/>
    </location>
</feature>
<evidence type="ECO:0000256" key="7">
    <source>
        <dbReference type="ARBA" id="ARBA00022679"/>
    </source>
</evidence>
<keyword evidence="5" id="KW-0997">Cell inner membrane</keyword>
<dbReference type="InterPro" id="IPR003660">
    <property type="entry name" value="HAMP_dom"/>
</dbReference>
<dbReference type="GO" id="GO:0005524">
    <property type="term" value="F:ATP binding"/>
    <property type="evidence" value="ECO:0007669"/>
    <property type="project" value="UniProtKB-KW"/>
</dbReference>
<evidence type="ECO:0000259" key="23">
    <source>
        <dbReference type="PROSITE" id="PS50894"/>
    </source>
</evidence>
<evidence type="ECO:0000256" key="11">
    <source>
        <dbReference type="ARBA" id="ARBA00022840"/>
    </source>
</evidence>
<keyword evidence="7" id="KW-0808">Transferase</keyword>
<dbReference type="InterPro" id="IPR011006">
    <property type="entry name" value="CheY-like_superfamily"/>
</dbReference>
<dbReference type="PROSITE" id="PS50109">
    <property type="entry name" value="HIS_KIN"/>
    <property type="match status" value="1"/>
</dbReference>
<feature type="domain" description="HPt" evidence="23">
    <location>
        <begin position="893"/>
        <end position="991"/>
    </location>
</feature>
<dbReference type="SUPFAM" id="SSF47226">
    <property type="entry name" value="Histidine-containing phosphotransfer domain, HPT domain"/>
    <property type="match status" value="1"/>
</dbReference>
<dbReference type="FunFam" id="3.30.565.10:FF:000010">
    <property type="entry name" value="Sensor histidine kinase RcsC"/>
    <property type="match status" value="1"/>
</dbReference>
<keyword evidence="4" id="KW-1003">Cell membrane</keyword>
<dbReference type="Pfam" id="PF00512">
    <property type="entry name" value="HisKA"/>
    <property type="match status" value="1"/>
</dbReference>
<dbReference type="InterPro" id="IPR003661">
    <property type="entry name" value="HisK_dim/P_dom"/>
</dbReference>
<dbReference type="Pfam" id="PF09984">
    <property type="entry name" value="sCache_4"/>
    <property type="match status" value="1"/>
</dbReference>
<evidence type="ECO:0000256" key="1">
    <source>
        <dbReference type="ARBA" id="ARBA00000085"/>
    </source>
</evidence>
<dbReference type="GO" id="GO:0000155">
    <property type="term" value="F:phosphorelay sensor kinase activity"/>
    <property type="evidence" value="ECO:0007669"/>
    <property type="project" value="InterPro"/>
</dbReference>
<proteinExistence type="predicted"/>
<dbReference type="CDD" id="cd06225">
    <property type="entry name" value="HAMP"/>
    <property type="match status" value="1"/>
</dbReference>
<evidence type="ECO:0000256" key="14">
    <source>
        <dbReference type="ARBA" id="ARBA00023136"/>
    </source>
</evidence>
<dbReference type="InterPro" id="IPR036097">
    <property type="entry name" value="HisK_dim/P_sf"/>
</dbReference>
<dbReference type="PROSITE" id="PS50110">
    <property type="entry name" value="RESPONSE_REGULATORY"/>
    <property type="match status" value="2"/>
</dbReference>
<evidence type="ECO:0000256" key="8">
    <source>
        <dbReference type="ARBA" id="ARBA00022692"/>
    </source>
</evidence>
<dbReference type="SMART" id="SM00304">
    <property type="entry name" value="HAMP"/>
    <property type="match status" value="1"/>
</dbReference>
<dbReference type="EMBL" id="FOBI01000006">
    <property type="protein sequence ID" value="SEL13463.1"/>
    <property type="molecule type" value="Genomic_DNA"/>
</dbReference>
<keyword evidence="12 19" id="KW-1133">Transmembrane helix</keyword>
<evidence type="ECO:0000259" key="22">
    <source>
        <dbReference type="PROSITE" id="PS50885"/>
    </source>
</evidence>
<dbReference type="InterPro" id="IPR004358">
    <property type="entry name" value="Sig_transdc_His_kin-like_C"/>
</dbReference>
<dbReference type="Gene3D" id="1.10.287.130">
    <property type="match status" value="1"/>
</dbReference>
<dbReference type="Pfam" id="PF01627">
    <property type="entry name" value="Hpt"/>
    <property type="match status" value="1"/>
</dbReference>
<dbReference type="InterPro" id="IPR036890">
    <property type="entry name" value="HATPase_C_sf"/>
</dbReference>
<feature type="transmembrane region" description="Helical" evidence="19">
    <location>
        <begin position="189"/>
        <end position="211"/>
    </location>
</feature>
<keyword evidence="6 16" id="KW-0597">Phosphoprotein</keyword>
<evidence type="ECO:0000256" key="17">
    <source>
        <dbReference type="SAM" id="Coils"/>
    </source>
</evidence>